<organism evidence="2 3">
    <name type="scientific">Parendozoicomonas haliclonae</name>
    <dbReference type="NCBI Taxonomy" id="1960125"/>
    <lineage>
        <taxon>Bacteria</taxon>
        <taxon>Pseudomonadati</taxon>
        <taxon>Pseudomonadota</taxon>
        <taxon>Gammaproteobacteria</taxon>
        <taxon>Oceanospirillales</taxon>
        <taxon>Endozoicomonadaceae</taxon>
        <taxon>Parendozoicomonas</taxon>
    </lineage>
</organism>
<keyword evidence="2" id="KW-0378">Hydrolase</keyword>
<dbReference type="InterPro" id="IPR006674">
    <property type="entry name" value="HD_domain"/>
</dbReference>
<keyword evidence="3" id="KW-1185">Reference proteome</keyword>
<sequence length="219" mass="25077">MTDCNCPKQVTLWEQRFIEYLKDHETDDFSHDISHFQRVWKTARKIMADETREVNPLVVLTACYFHDIVTLPKNHPDRSKSSTLAAEKTAEILDELDFPEELIADVCHAVEAHSFSANIPTRTPEAEVVQDADRMEAIGAIGLARVFYTGGKLGSRLFDPQDPWAERRELDDRTYSVDHFFCKLLTLGETMKTEPGRKIAEANTAYLQGFLDKLREELT</sequence>
<dbReference type="RefSeq" id="WP_087113297.1">
    <property type="nucleotide sequence ID" value="NZ_CBCSCN010000020.1"/>
</dbReference>
<evidence type="ECO:0000313" key="3">
    <source>
        <dbReference type="Proteomes" id="UP000196573"/>
    </source>
</evidence>
<dbReference type="PANTHER" id="PTHR33594">
    <property type="entry name" value="SUPERFAMILY HYDROLASE, PUTATIVE (AFU_ORTHOLOGUE AFUA_1G03035)-RELATED"/>
    <property type="match status" value="1"/>
</dbReference>
<dbReference type="CDD" id="cd00077">
    <property type="entry name" value="HDc"/>
    <property type="match status" value="1"/>
</dbReference>
<dbReference type="SMART" id="SM00471">
    <property type="entry name" value="HDc"/>
    <property type="match status" value="1"/>
</dbReference>
<gene>
    <name evidence="2" type="ORF">EHSB41UT_04673</name>
</gene>
<evidence type="ECO:0000259" key="1">
    <source>
        <dbReference type="PROSITE" id="PS51831"/>
    </source>
</evidence>
<dbReference type="AlphaFoldDB" id="A0A1X7ARJ5"/>
<evidence type="ECO:0000313" key="2">
    <source>
        <dbReference type="EMBL" id="SMA50855.1"/>
    </source>
</evidence>
<dbReference type="OrthoDB" id="9797344at2"/>
<dbReference type="SUPFAM" id="SSF109604">
    <property type="entry name" value="HD-domain/PDEase-like"/>
    <property type="match status" value="1"/>
</dbReference>
<dbReference type="Gene3D" id="1.10.3210.50">
    <property type="match status" value="1"/>
</dbReference>
<protein>
    <submittedName>
        <fullName evidence="2">Putative hydrolase</fullName>
    </submittedName>
</protein>
<dbReference type="EMBL" id="FWPT01000018">
    <property type="protein sequence ID" value="SMA50855.1"/>
    <property type="molecule type" value="Genomic_DNA"/>
</dbReference>
<dbReference type="NCBIfam" id="NF007515">
    <property type="entry name" value="PRK10119.1"/>
    <property type="match status" value="1"/>
</dbReference>
<dbReference type="GO" id="GO:0016787">
    <property type="term" value="F:hydrolase activity"/>
    <property type="evidence" value="ECO:0007669"/>
    <property type="project" value="UniProtKB-KW"/>
</dbReference>
<name>A0A1X7ARJ5_9GAMM</name>
<dbReference type="InterPro" id="IPR003607">
    <property type="entry name" value="HD/PDEase_dom"/>
</dbReference>
<feature type="domain" description="HD" evidence="1">
    <location>
        <begin position="32"/>
        <end position="138"/>
    </location>
</feature>
<reference evidence="2 3" key="1">
    <citation type="submission" date="2017-03" db="EMBL/GenBank/DDBJ databases">
        <authorList>
            <person name="Afonso C.L."/>
            <person name="Miller P.J."/>
            <person name="Scott M.A."/>
            <person name="Spackman E."/>
            <person name="Goraichik I."/>
            <person name="Dimitrov K.M."/>
            <person name="Suarez D.L."/>
            <person name="Swayne D.E."/>
        </authorList>
    </citation>
    <scope>NUCLEOTIDE SEQUENCE [LARGE SCALE GENOMIC DNA]</scope>
    <source>
        <strain evidence="2">SB41UT1</strain>
    </source>
</reference>
<dbReference type="Pfam" id="PF01966">
    <property type="entry name" value="HD"/>
    <property type="match status" value="1"/>
</dbReference>
<dbReference type="PANTHER" id="PTHR33594:SF1">
    <property type="entry name" value="HD_PDEASE DOMAIN-CONTAINING PROTEIN"/>
    <property type="match status" value="1"/>
</dbReference>
<proteinExistence type="predicted"/>
<dbReference type="PROSITE" id="PS51831">
    <property type="entry name" value="HD"/>
    <property type="match status" value="1"/>
</dbReference>
<accession>A0A1X7ARJ5</accession>
<dbReference type="Proteomes" id="UP000196573">
    <property type="component" value="Unassembled WGS sequence"/>
</dbReference>